<keyword evidence="4" id="KW-0408">Iron</keyword>
<reference evidence="8" key="1">
    <citation type="submission" date="2016-10" db="EMBL/GenBank/DDBJ databases">
        <title>Frankia sp. NRRL B-16386 Genome sequencing.</title>
        <authorList>
            <person name="Ghodhbane-Gtari F."/>
            <person name="Swanson E."/>
            <person name="Gueddou A."/>
            <person name="Hezbri K."/>
            <person name="Ktari K."/>
            <person name="Nouioui I."/>
            <person name="Morris K."/>
            <person name="Simpson S."/>
            <person name="Abebe-Akele F."/>
            <person name="Thomas K."/>
            <person name="Gtari M."/>
            <person name="Tisa L.S."/>
        </authorList>
    </citation>
    <scope>NUCLEOTIDE SEQUENCE [LARGE SCALE GENOMIC DNA]</scope>
    <source>
        <strain evidence="8">NRRL B-16386</strain>
    </source>
</reference>
<dbReference type="SUPFAM" id="SSF53706">
    <property type="entry name" value="Formate dehydrogenase/DMSO reductase, domains 1-3"/>
    <property type="match status" value="1"/>
</dbReference>
<dbReference type="Gene3D" id="3.40.228.10">
    <property type="entry name" value="Dimethylsulfoxide Reductase, domain 2"/>
    <property type="match status" value="1"/>
</dbReference>
<dbReference type="PANTHER" id="PTHR43742:SF6">
    <property type="entry name" value="OXIDOREDUCTASE YYAE-RELATED"/>
    <property type="match status" value="1"/>
</dbReference>
<dbReference type="Proteomes" id="UP000188929">
    <property type="component" value="Unassembled WGS sequence"/>
</dbReference>
<evidence type="ECO:0000256" key="1">
    <source>
        <dbReference type="ARBA" id="ARBA00010312"/>
    </source>
</evidence>
<dbReference type="Gene3D" id="2.20.25.90">
    <property type="entry name" value="ADC-like domains"/>
    <property type="match status" value="1"/>
</dbReference>
<dbReference type="Gene3D" id="3.40.50.740">
    <property type="match status" value="1"/>
</dbReference>
<dbReference type="Gene3D" id="2.40.40.20">
    <property type="match status" value="1"/>
</dbReference>
<dbReference type="AlphaFoldDB" id="A0A1V2I5J9"/>
<evidence type="ECO:0000256" key="4">
    <source>
        <dbReference type="ARBA" id="ARBA00023004"/>
    </source>
</evidence>
<dbReference type="GO" id="GO:0051539">
    <property type="term" value="F:4 iron, 4 sulfur cluster binding"/>
    <property type="evidence" value="ECO:0007669"/>
    <property type="project" value="UniProtKB-KW"/>
</dbReference>
<dbReference type="Pfam" id="PF04879">
    <property type="entry name" value="Molybdop_Fe4S4"/>
    <property type="match status" value="1"/>
</dbReference>
<evidence type="ECO:0000259" key="6">
    <source>
        <dbReference type="PROSITE" id="PS51669"/>
    </source>
</evidence>
<protein>
    <submittedName>
        <fullName evidence="7">Molybdopterin oxidoreductase</fullName>
    </submittedName>
</protein>
<evidence type="ECO:0000313" key="7">
    <source>
        <dbReference type="EMBL" id="ONH26042.1"/>
    </source>
</evidence>
<comment type="caution">
    <text evidence="7">The sequence shown here is derived from an EMBL/GenBank/DDBJ whole genome shotgun (WGS) entry which is preliminary data.</text>
</comment>
<dbReference type="PROSITE" id="PS00551">
    <property type="entry name" value="MOLYBDOPTERIN_PROK_1"/>
    <property type="match status" value="1"/>
</dbReference>
<organism evidence="7 8">
    <name type="scientific">Pseudofrankia asymbiotica</name>
    <dbReference type="NCBI Taxonomy" id="1834516"/>
    <lineage>
        <taxon>Bacteria</taxon>
        <taxon>Bacillati</taxon>
        <taxon>Actinomycetota</taxon>
        <taxon>Actinomycetes</taxon>
        <taxon>Frankiales</taxon>
        <taxon>Frankiaceae</taxon>
        <taxon>Pseudofrankia</taxon>
    </lineage>
</organism>
<proteinExistence type="inferred from homology"/>
<dbReference type="STRING" id="1834516.BL253_25835"/>
<dbReference type="GO" id="GO:0046872">
    <property type="term" value="F:metal ion binding"/>
    <property type="evidence" value="ECO:0007669"/>
    <property type="project" value="UniProtKB-KW"/>
</dbReference>
<comment type="similarity">
    <text evidence="1">Belongs to the prokaryotic molybdopterin-containing oxidoreductase family.</text>
</comment>
<dbReference type="InterPro" id="IPR050612">
    <property type="entry name" value="Prok_Mopterin_Oxidored"/>
</dbReference>
<dbReference type="GO" id="GO:0016491">
    <property type="term" value="F:oxidoreductase activity"/>
    <property type="evidence" value="ECO:0007669"/>
    <property type="project" value="InterPro"/>
</dbReference>
<evidence type="ECO:0000256" key="3">
    <source>
        <dbReference type="ARBA" id="ARBA00022723"/>
    </source>
</evidence>
<evidence type="ECO:0000256" key="2">
    <source>
        <dbReference type="ARBA" id="ARBA00022485"/>
    </source>
</evidence>
<dbReference type="InterPro" id="IPR006963">
    <property type="entry name" value="Mopterin_OxRdtase_4Fe-4S_dom"/>
</dbReference>
<dbReference type="SUPFAM" id="SSF50692">
    <property type="entry name" value="ADC-like"/>
    <property type="match status" value="1"/>
</dbReference>
<evidence type="ECO:0000313" key="8">
    <source>
        <dbReference type="Proteomes" id="UP000188929"/>
    </source>
</evidence>
<dbReference type="GO" id="GO:0043546">
    <property type="term" value="F:molybdopterin cofactor binding"/>
    <property type="evidence" value="ECO:0007669"/>
    <property type="project" value="InterPro"/>
</dbReference>
<dbReference type="PROSITE" id="PS51669">
    <property type="entry name" value="4FE4S_MOW_BIS_MGD"/>
    <property type="match status" value="1"/>
</dbReference>
<dbReference type="SMART" id="SM00926">
    <property type="entry name" value="Molybdop_Fe4S4"/>
    <property type="match status" value="1"/>
</dbReference>
<dbReference type="PANTHER" id="PTHR43742">
    <property type="entry name" value="TRIMETHYLAMINE-N-OXIDE REDUCTASE"/>
    <property type="match status" value="1"/>
</dbReference>
<sequence length="680" mass="73309">MAGTDTARTDTTRTDTTATRTVRSFCRVCTSVCGILVETAGDQVLRVRGDRDHPMSAGYTCPKGRALPDVHHHPDRLERPLMRAGDGFRPTTWEECLDDLGARVRAIIDEHGPSAVGIFFGSGVGMDAAGYKMAQSLHRAIGTPAKFSPLTIDGTAKVLISDLVGGTPALAGRPDYDTATFVLFVGSNPVVSHGHTVAMPNPIGTLKALRDRGEIWVVDPRQTETAKLATGHLAPRPGTDHAVLAYLVREVLRDGARRDVLENRCVDADTLAAAVEPFTLEHTAAICDVPADELTALCAAVRRAERVAVETGTGVTMSASANVTQWLSWALMIVTGSMNQPGGAWFHPGFGNRLENVQLPVSPAGGSFGPGPRSRPETHSFLGEWPCAVLADEIEAGNIRAVLNLGGHLVTAFPDTETLVPALRKLDVFATIEIIANETTALSTHVLPTKDQLERADITLWDNLMPRVATQYTPAVVEPVGDRRSTWWVLAELGRRLGHDLAATSGDAATDGARLAKVVPRDTFGEDLTTRQWAETDRQLPAPWVERHLDRLGGWRLAPRLLVDQLAGLTEPAPLVFVPRRQKRHLNSQFDFLGTQAEILIHPDDATPASVRDGEPVTVRTAHGEITGLARVDPAVRRGAVSIPHGHQYANVNRLTDKNDLDPITGMAHYSGVPVTIHPG</sequence>
<gene>
    <name evidence="7" type="ORF">BL253_25835</name>
</gene>
<keyword evidence="8" id="KW-1185">Reference proteome</keyword>
<feature type="domain" description="4Fe-4S Mo/W bis-MGD-type" evidence="6">
    <location>
        <begin position="19"/>
        <end position="75"/>
    </location>
</feature>
<evidence type="ECO:0000256" key="5">
    <source>
        <dbReference type="ARBA" id="ARBA00023014"/>
    </source>
</evidence>
<keyword evidence="5" id="KW-0411">Iron-sulfur</keyword>
<accession>A0A1V2I5J9</accession>
<dbReference type="EMBL" id="MOMC01000054">
    <property type="protein sequence ID" value="ONH26042.1"/>
    <property type="molecule type" value="Genomic_DNA"/>
</dbReference>
<dbReference type="OrthoDB" id="9759518at2"/>
<dbReference type="InterPro" id="IPR006657">
    <property type="entry name" value="MoPterin_dinucl-bd_dom"/>
</dbReference>
<dbReference type="InterPro" id="IPR009010">
    <property type="entry name" value="Asp_de-COase-like_dom_sf"/>
</dbReference>
<dbReference type="InterPro" id="IPR027467">
    <property type="entry name" value="MopterinOxRdtase_cofactor_BS"/>
</dbReference>
<keyword evidence="2" id="KW-0004">4Fe-4S</keyword>
<dbReference type="Pfam" id="PF00384">
    <property type="entry name" value="Molybdopterin"/>
    <property type="match status" value="1"/>
</dbReference>
<keyword evidence="3" id="KW-0479">Metal-binding</keyword>
<name>A0A1V2I5J9_9ACTN</name>
<dbReference type="Pfam" id="PF01568">
    <property type="entry name" value="Molydop_binding"/>
    <property type="match status" value="1"/>
</dbReference>
<dbReference type="InterPro" id="IPR006656">
    <property type="entry name" value="Mopterin_OxRdtase"/>
</dbReference>